<feature type="compositionally biased region" description="Acidic residues" evidence="2">
    <location>
        <begin position="141"/>
        <end position="151"/>
    </location>
</feature>
<evidence type="ECO:0000256" key="2">
    <source>
        <dbReference type="SAM" id="MobiDB-lite"/>
    </source>
</evidence>
<keyword evidence="4" id="KW-1185">Reference proteome</keyword>
<feature type="compositionally biased region" description="Basic and acidic residues" evidence="2">
    <location>
        <begin position="112"/>
        <end position="121"/>
    </location>
</feature>
<name>A0AAW1NEI9_POPJA</name>
<feature type="compositionally biased region" description="Acidic residues" evidence="2">
    <location>
        <begin position="99"/>
        <end position="111"/>
    </location>
</feature>
<dbReference type="Gene3D" id="6.10.250.1050">
    <property type="match status" value="2"/>
</dbReference>
<dbReference type="EMBL" id="JASPKY010000004">
    <property type="protein sequence ID" value="KAK9755002.1"/>
    <property type="molecule type" value="Genomic_DNA"/>
</dbReference>
<dbReference type="GO" id="GO:0009966">
    <property type="term" value="P:regulation of signal transduction"/>
    <property type="evidence" value="ECO:0007669"/>
    <property type="project" value="InterPro"/>
</dbReference>
<feature type="region of interest" description="Disordered" evidence="2">
    <location>
        <begin position="140"/>
        <end position="197"/>
    </location>
</feature>
<feature type="region of interest" description="Disordered" evidence="2">
    <location>
        <begin position="90"/>
        <end position="121"/>
    </location>
</feature>
<dbReference type="Proteomes" id="UP001458880">
    <property type="component" value="Unassembled WGS sequence"/>
</dbReference>
<feature type="compositionally biased region" description="Basic and acidic residues" evidence="2">
    <location>
        <begin position="152"/>
        <end position="171"/>
    </location>
</feature>
<accession>A0AAW1NEI9</accession>
<dbReference type="PANTHER" id="PTHR12398:SF20">
    <property type="entry name" value="PROTEIN PHOSPHATASE 1 REGULATORY INHIBITOR SUBUNIT 2"/>
    <property type="match status" value="1"/>
</dbReference>
<feature type="compositionally biased region" description="Polar residues" evidence="2">
    <location>
        <begin position="187"/>
        <end position="197"/>
    </location>
</feature>
<proteinExistence type="inferred from homology"/>
<feature type="compositionally biased region" description="Polar residues" evidence="2">
    <location>
        <begin position="15"/>
        <end position="26"/>
    </location>
</feature>
<protein>
    <submittedName>
        <fullName evidence="3">Protein phosphatase inhibitor 2 (IPP-2)</fullName>
    </submittedName>
</protein>
<organism evidence="3 4">
    <name type="scientific">Popillia japonica</name>
    <name type="common">Japanese beetle</name>
    <dbReference type="NCBI Taxonomy" id="7064"/>
    <lineage>
        <taxon>Eukaryota</taxon>
        <taxon>Metazoa</taxon>
        <taxon>Ecdysozoa</taxon>
        <taxon>Arthropoda</taxon>
        <taxon>Hexapoda</taxon>
        <taxon>Insecta</taxon>
        <taxon>Pterygota</taxon>
        <taxon>Neoptera</taxon>
        <taxon>Endopterygota</taxon>
        <taxon>Coleoptera</taxon>
        <taxon>Polyphaga</taxon>
        <taxon>Scarabaeiformia</taxon>
        <taxon>Scarabaeidae</taxon>
        <taxon>Rutelinae</taxon>
        <taxon>Popillia</taxon>
    </lineage>
</organism>
<feature type="region of interest" description="Disordered" evidence="2">
    <location>
        <begin position="1"/>
        <end position="36"/>
    </location>
</feature>
<comment type="similarity">
    <text evidence="1">Belongs to the protein phosphatase inhibitor 2 family.</text>
</comment>
<dbReference type="GO" id="GO:0004864">
    <property type="term" value="F:protein phosphatase inhibitor activity"/>
    <property type="evidence" value="ECO:0007669"/>
    <property type="project" value="UniProtKB-KW"/>
</dbReference>
<sequence>MADNLSKRPRKGILKNSSSFDTQDTHSNAKKNKETKWDEMNIIATLHPPDKDYGHMKIEEPKTPYNYVDPESLDVIDATELAEKIRLGAAELPRAMQVDESDEEDEELTPEDIEKRREFENKRKKHYNEFYAVKLARKLLEEEEEEEEERDGDGKAEKAEKGEDESRRANEDGENSASSDDRGKEGVNSSTGDGIDL</sequence>
<reference evidence="3 4" key="1">
    <citation type="journal article" date="2024" name="BMC Genomics">
        <title>De novo assembly and annotation of Popillia japonica's genome with initial clues to its potential as an invasive pest.</title>
        <authorList>
            <person name="Cucini C."/>
            <person name="Boschi S."/>
            <person name="Funari R."/>
            <person name="Cardaioli E."/>
            <person name="Iannotti N."/>
            <person name="Marturano G."/>
            <person name="Paoli F."/>
            <person name="Bruttini M."/>
            <person name="Carapelli A."/>
            <person name="Frati F."/>
            <person name="Nardi F."/>
        </authorList>
    </citation>
    <scope>NUCLEOTIDE SEQUENCE [LARGE SCALE GENOMIC DNA]</scope>
    <source>
        <strain evidence="3">DMR45628</strain>
    </source>
</reference>
<dbReference type="InterPro" id="IPR007062">
    <property type="entry name" value="PPI-2"/>
</dbReference>
<evidence type="ECO:0000313" key="4">
    <source>
        <dbReference type="Proteomes" id="UP001458880"/>
    </source>
</evidence>
<dbReference type="PANTHER" id="PTHR12398">
    <property type="entry name" value="PROTEIN PHOSPHATASE INHIBITOR"/>
    <property type="match status" value="1"/>
</dbReference>
<keyword evidence="3" id="KW-0650">Protein phosphatase inhibitor</keyword>
<dbReference type="AlphaFoldDB" id="A0AAW1NEI9"/>
<gene>
    <name evidence="3" type="ORF">QE152_g925</name>
</gene>
<dbReference type="Pfam" id="PF04979">
    <property type="entry name" value="IPP-2"/>
    <property type="match status" value="1"/>
</dbReference>
<evidence type="ECO:0000313" key="3">
    <source>
        <dbReference type="EMBL" id="KAK9755002.1"/>
    </source>
</evidence>
<comment type="caution">
    <text evidence="3">The sequence shown here is derived from an EMBL/GenBank/DDBJ whole genome shotgun (WGS) entry which is preliminary data.</text>
</comment>
<evidence type="ECO:0000256" key="1">
    <source>
        <dbReference type="ARBA" id="ARBA00005472"/>
    </source>
</evidence>